<dbReference type="Pfam" id="PF18705">
    <property type="entry name" value="DUF5643"/>
    <property type="match status" value="1"/>
</dbReference>
<dbReference type="InterPro" id="IPR025436">
    <property type="entry name" value="DUF4179"/>
</dbReference>
<keyword evidence="1" id="KW-0812">Transmembrane</keyword>
<keyword evidence="1" id="KW-1133">Transmembrane helix</keyword>
<dbReference type="Proteomes" id="UP000198855">
    <property type="component" value="Unassembled WGS sequence"/>
</dbReference>
<accession>A0A1I2DXG0</accession>
<evidence type="ECO:0000259" key="3">
    <source>
        <dbReference type="Pfam" id="PF18705"/>
    </source>
</evidence>
<evidence type="ECO:0008006" key="6">
    <source>
        <dbReference type="Google" id="ProtNLM"/>
    </source>
</evidence>
<proteinExistence type="predicted"/>
<dbReference type="Pfam" id="PF13786">
    <property type="entry name" value="DUF4179"/>
    <property type="match status" value="1"/>
</dbReference>
<evidence type="ECO:0000313" key="5">
    <source>
        <dbReference type="Proteomes" id="UP000198855"/>
    </source>
</evidence>
<dbReference type="RefSeq" id="WP_091188484.1">
    <property type="nucleotide sequence ID" value="NZ_FOMT01000004.1"/>
</dbReference>
<name>A0A1I2DXG0_9BACL</name>
<organism evidence="4 5">
    <name type="scientific">Paenibacillus catalpae</name>
    <dbReference type="NCBI Taxonomy" id="1045775"/>
    <lineage>
        <taxon>Bacteria</taxon>
        <taxon>Bacillati</taxon>
        <taxon>Bacillota</taxon>
        <taxon>Bacilli</taxon>
        <taxon>Bacillales</taxon>
        <taxon>Paenibacillaceae</taxon>
        <taxon>Paenibacillus</taxon>
    </lineage>
</organism>
<gene>
    <name evidence="4" type="ORF">SAMN05216378_4322</name>
</gene>
<reference evidence="5" key="1">
    <citation type="submission" date="2016-10" db="EMBL/GenBank/DDBJ databases">
        <authorList>
            <person name="Varghese N."/>
            <person name="Submissions S."/>
        </authorList>
    </citation>
    <scope>NUCLEOTIDE SEQUENCE [LARGE SCALE GENOMIC DNA]</scope>
    <source>
        <strain evidence="5">CGMCC 1.10784</strain>
    </source>
</reference>
<evidence type="ECO:0000313" key="4">
    <source>
        <dbReference type="EMBL" id="SFE84931.1"/>
    </source>
</evidence>
<feature type="domain" description="DUF5643" evidence="3">
    <location>
        <begin position="232"/>
        <end position="341"/>
    </location>
</feature>
<evidence type="ECO:0000259" key="2">
    <source>
        <dbReference type="Pfam" id="PF13786"/>
    </source>
</evidence>
<dbReference type="EMBL" id="FOMT01000004">
    <property type="protein sequence ID" value="SFE84931.1"/>
    <property type="molecule type" value="Genomic_DNA"/>
</dbReference>
<dbReference type="Gene3D" id="2.60.40.1630">
    <property type="entry name" value="bacillus anthracis domain"/>
    <property type="match status" value="1"/>
</dbReference>
<dbReference type="STRING" id="1045775.SAMN05216378_4322"/>
<dbReference type="AlphaFoldDB" id="A0A1I2DXG0"/>
<keyword evidence="5" id="KW-1185">Reference proteome</keyword>
<dbReference type="InterPro" id="IPR040680">
    <property type="entry name" value="DUF5643"/>
</dbReference>
<protein>
    <recommendedName>
        <fullName evidence="6">DUF4179 domain-containing protein</fullName>
    </recommendedName>
</protein>
<evidence type="ECO:0000256" key="1">
    <source>
        <dbReference type="SAM" id="Phobius"/>
    </source>
</evidence>
<feature type="domain" description="DUF4179" evidence="2">
    <location>
        <begin position="47"/>
        <end position="141"/>
    </location>
</feature>
<feature type="transmembrane region" description="Helical" evidence="1">
    <location>
        <begin position="50"/>
        <end position="70"/>
    </location>
</feature>
<sequence>MSEFRDQHEQELPQLEAMKEYMEDIAIPSEVDEKIWSGIRAGRLRRRRRVYTRMAAYTACLLLLVSAASVRFSPEVAAYVGEIPALRPLVELIHYDKGLELAIDNDFMQPVGLSEEQDGIKMTIDGIIADESRIIVFYTLENMDGQKSVVNLEKVELTDNKNTSISQAFYPHEEDWKIIQGTIDLYPNEGASIPDYLNMIFRFDKVTESATNRPEWQFAIPVDKAKFEGLKETYDINQTVSVEGQKITFGAMTVYPTRIEIEVDYDPSNSKKLFYFDDLRLEDEKGETFSTINNGVTGSNISENSQVLYFQSNYFRKPKHLYLRASSIRAMDKAMREVKVDIDRKELLTRPDSKLTLKDIGTSSEDGQGILVFEMKNENPLDQNHMFSLFESTYKDASGQSFESHMASTSGNEAEYEYQYFIKKENYQSPLTLYIQDYPTRIHGDIDLRIK</sequence>
<dbReference type="OrthoDB" id="2725974at2"/>
<keyword evidence="1" id="KW-0472">Membrane</keyword>